<reference evidence="12 13" key="1">
    <citation type="journal article" date="2014" name="Genome Announc.">
        <title>Draft Genome Sequence of the Boron-Tolerant and Moderately Halotolerant Bacterium Gracilibacillus boraciitolerans JCM 21714T.</title>
        <authorList>
            <person name="Ahmed I."/>
            <person name="Oshima K."/>
            <person name="Suda W."/>
            <person name="Kitamura K."/>
            <person name="Iida T."/>
            <person name="Ohmori Y."/>
            <person name="Fujiwara T."/>
            <person name="Hattori M."/>
            <person name="Ohkuma M."/>
        </authorList>
    </citation>
    <scope>NUCLEOTIDE SEQUENCE [LARGE SCALE GENOMIC DNA]</scope>
    <source>
        <strain evidence="12 13">JCM 21714</strain>
    </source>
</reference>
<evidence type="ECO:0000256" key="7">
    <source>
        <dbReference type="ARBA" id="ARBA00022989"/>
    </source>
</evidence>
<dbReference type="STRING" id="1298598.JCM21714_3389"/>
<keyword evidence="3" id="KW-0813">Transport</keyword>
<sequence>MRVLKNVFFITTLISLLSACDIRVLNPKSDTASTQTDLIHFSFLIMLLVLITVFVLLFLFVRKYRDISGRHDQPVQTKGNKKLEWTWTIIPIVLLTILAVPTVIVTYSQSPNSEAHEKDTKDTVHIQVKAEQFSWSFVYDNGKVSQDELYLPSDKTIVFHLQSNDVIHSFWVPSLVEKSMFCHIKKTQWKSKG</sequence>
<keyword evidence="5 9" id="KW-0812">Transmembrane</keyword>
<dbReference type="Gene3D" id="1.10.287.90">
    <property type="match status" value="1"/>
</dbReference>
<feature type="domain" description="Cytochrome oxidase subunit II transmembrane region profile" evidence="11">
    <location>
        <begin position="16"/>
        <end position="113"/>
    </location>
</feature>
<gene>
    <name evidence="12" type="ORF">JCM21714_3389</name>
</gene>
<feature type="transmembrane region" description="Helical" evidence="9">
    <location>
        <begin position="85"/>
        <end position="107"/>
    </location>
</feature>
<dbReference type="SUPFAM" id="SSF49503">
    <property type="entry name" value="Cupredoxins"/>
    <property type="match status" value="1"/>
</dbReference>
<dbReference type="Pfam" id="PF02790">
    <property type="entry name" value="COX2_TM"/>
    <property type="match status" value="1"/>
</dbReference>
<organism evidence="12 13">
    <name type="scientific">Gracilibacillus boraciitolerans JCM 21714</name>
    <dbReference type="NCBI Taxonomy" id="1298598"/>
    <lineage>
        <taxon>Bacteria</taxon>
        <taxon>Bacillati</taxon>
        <taxon>Bacillota</taxon>
        <taxon>Bacilli</taxon>
        <taxon>Bacillales</taxon>
        <taxon>Bacillaceae</taxon>
        <taxon>Gracilibacillus</taxon>
    </lineage>
</organism>
<keyword evidence="13" id="KW-1185">Reference proteome</keyword>
<dbReference type="PROSITE" id="PS50999">
    <property type="entry name" value="COX2_TM"/>
    <property type="match status" value="1"/>
</dbReference>
<evidence type="ECO:0000256" key="1">
    <source>
        <dbReference type="ARBA" id="ARBA00004141"/>
    </source>
</evidence>
<keyword evidence="7 9" id="KW-1133">Transmembrane helix</keyword>
<evidence type="ECO:0000256" key="2">
    <source>
        <dbReference type="ARBA" id="ARBA00007866"/>
    </source>
</evidence>
<dbReference type="GO" id="GO:0005507">
    <property type="term" value="F:copper ion binding"/>
    <property type="evidence" value="ECO:0007669"/>
    <property type="project" value="InterPro"/>
</dbReference>
<dbReference type="OrthoDB" id="9781261at2"/>
<dbReference type="InterPro" id="IPR008972">
    <property type="entry name" value="Cupredoxin"/>
</dbReference>
<dbReference type="GO" id="GO:0004129">
    <property type="term" value="F:cytochrome-c oxidase activity"/>
    <property type="evidence" value="ECO:0007669"/>
    <property type="project" value="InterPro"/>
</dbReference>
<proteinExistence type="inferred from homology"/>
<comment type="similarity">
    <text evidence="2">Belongs to the cytochrome c oxidase subunit 2 family.</text>
</comment>
<dbReference type="InterPro" id="IPR045187">
    <property type="entry name" value="CcO_II"/>
</dbReference>
<evidence type="ECO:0000256" key="9">
    <source>
        <dbReference type="SAM" id="Phobius"/>
    </source>
</evidence>
<dbReference type="PROSITE" id="PS50857">
    <property type="entry name" value="COX2_CUA"/>
    <property type="match status" value="1"/>
</dbReference>
<evidence type="ECO:0000256" key="5">
    <source>
        <dbReference type="ARBA" id="ARBA00022692"/>
    </source>
</evidence>
<dbReference type="EMBL" id="BAVS01000021">
    <property type="protein sequence ID" value="GAE94249.1"/>
    <property type="molecule type" value="Genomic_DNA"/>
</dbReference>
<dbReference type="InterPro" id="IPR036257">
    <property type="entry name" value="Cyt_c_oxidase_su2_TM_sf"/>
</dbReference>
<evidence type="ECO:0000313" key="13">
    <source>
        <dbReference type="Proteomes" id="UP000019102"/>
    </source>
</evidence>
<evidence type="ECO:0000256" key="6">
    <source>
        <dbReference type="ARBA" id="ARBA00022982"/>
    </source>
</evidence>
<evidence type="ECO:0000256" key="3">
    <source>
        <dbReference type="ARBA" id="ARBA00022448"/>
    </source>
</evidence>
<dbReference type="InterPro" id="IPR011759">
    <property type="entry name" value="Cyt_c_oxidase_su2_TM_dom"/>
</dbReference>
<dbReference type="AlphaFoldDB" id="W4VNC1"/>
<evidence type="ECO:0000256" key="4">
    <source>
        <dbReference type="ARBA" id="ARBA00022660"/>
    </source>
</evidence>
<dbReference type="PROSITE" id="PS51257">
    <property type="entry name" value="PROKAR_LIPOPROTEIN"/>
    <property type="match status" value="1"/>
</dbReference>
<evidence type="ECO:0000259" key="10">
    <source>
        <dbReference type="PROSITE" id="PS50857"/>
    </source>
</evidence>
<name>W4VNC1_9BACI</name>
<protein>
    <submittedName>
        <fullName evidence="12">Cytochrome c oxidase polypeptide II</fullName>
    </submittedName>
</protein>
<dbReference type="SUPFAM" id="SSF81464">
    <property type="entry name" value="Cytochrome c oxidase subunit II-like, transmembrane region"/>
    <property type="match status" value="1"/>
</dbReference>
<evidence type="ECO:0000313" key="12">
    <source>
        <dbReference type="EMBL" id="GAE94249.1"/>
    </source>
</evidence>
<feature type="domain" description="Cytochrome oxidase subunit II copper A binding" evidence="10">
    <location>
        <begin position="121"/>
        <end position="193"/>
    </location>
</feature>
<accession>W4VNC1</accession>
<dbReference type="InterPro" id="IPR002429">
    <property type="entry name" value="CcO_II-like_C"/>
</dbReference>
<dbReference type="Gene3D" id="2.60.40.420">
    <property type="entry name" value="Cupredoxins - blue copper proteins"/>
    <property type="match status" value="1"/>
</dbReference>
<dbReference type="RefSeq" id="WP_035724790.1">
    <property type="nucleotide sequence ID" value="NZ_BAVS01000021.1"/>
</dbReference>
<keyword evidence="4" id="KW-0679">Respiratory chain</keyword>
<comment type="subcellular location">
    <subcellularLocation>
        <location evidence="1">Membrane</location>
        <topology evidence="1">Multi-pass membrane protein</topology>
    </subcellularLocation>
</comment>
<evidence type="ECO:0000256" key="8">
    <source>
        <dbReference type="ARBA" id="ARBA00023136"/>
    </source>
</evidence>
<dbReference type="Proteomes" id="UP000019102">
    <property type="component" value="Unassembled WGS sequence"/>
</dbReference>
<feature type="transmembrane region" description="Helical" evidence="9">
    <location>
        <begin position="38"/>
        <end position="61"/>
    </location>
</feature>
<keyword evidence="8 9" id="KW-0472">Membrane</keyword>
<dbReference type="GO" id="GO:0016020">
    <property type="term" value="C:membrane"/>
    <property type="evidence" value="ECO:0007669"/>
    <property type="project" value="UniProtKB-SubCell"/>
</dbReference>
<dbReference type="GO" id="GO:0042773">
    <property type="term" value="P:ATP synthesis coupled electron transport"/>
    <property type="evidence" value="ECO:0007669"/>
    <property type="project" value="TreeGrafter"/>
</dbReference>
<evidence type="ECO:0000259" key="11">
    <source>
        <dbReference type="PROSITE" id="PS50999"/>
    </source>
</evidence>
<dbReference type="PANTHER" id="PTHR22888:SF18">
    <property type="entry name" value="CYTOCHROME BO(3) UBIQUINOL OXIDASE SUBUNIT 2"/>
    <property type="match status" value="1"/>
</dbReference>
<comment type="caution">
    <text evidence="12">The sequence shown here is derived from an EMBL/GenBank/DDBJ whole genome shotgun (WGS) entry which is preliminary data.</text>
</comment>
<dbReference type="eggNOG" id="COG1622">
    <property type="taxonomic scope" value="Bacteria"/>
</dbReference>
<dbReference type="PANTHER" id="PTHR22888">
    <property type="entry name" value="CYTOCHROME C OXIDASE, SUBUNIT II"/>
    <property type="match status" value="1"/>
</dbReference>
<keyword evidence="6" id="KW-0249">Electron transport</keyword>